<keyword evidence="5 13" id="KW-0812">Transmembrane</keyword>
<sequence>MTQHGNQKSNRFCTILNQTSKTLESACGIGNQSVPPKEVFTSLDSLFNATAQQSTWSKEEGAWAATAFVQRVELAALEVAWNSPGNKPRTVTAETMTITALRVTDNCSWAGKMIELNAVNESMSIDCTTVVGASKSGSGVVAFISYATLESILNNNFIDQQNLTGDDKLGSTTLNSKVVSGTIGKPGPLSKPFNFTLEHKQRKEMEDKIVCVFWKLTGTWSTEGCTLLRANSTHTTCTCNHLSSFAILMASHAIKESYPLTIITYVGLTLSLLCLFLAILTFLLCRSIRNVSTSLHLQLCLCLFLADLLFLTAVDSVTNKVACAVIAGLLHYLFLACFSWMFLEGLHLFLTVRNLQVVNYTSASRFKKRFMYPFGYGFPALVVAISAAVNHKGYGTSTHCWLTIEGGFIWSFLGPVCLIIVMNLTFFITTLWLLRDKISSLNTDVSTLKNTRLLTFKAIAQLFILGCTWSLGLLQTKAAATVMAYLFTIINSLQGAFIFLVHCLLNQQVREEYKRWIRRIEKNRTKSQTSGLSMSAVPMTTGTEWEKSS</sequence>
<dbReference type="InterPro" id="IPR057244">
    <property type="entry name" value="GAIN_B"/>
</dbReference>
<dbReference type="GO" id="GO:0005886">
    <property type="term" value="C:plasma membrane"/>
    <property type="evidence" value="ECO:0007669"/>
    <property type="project" value="UniProtKB-SubCell"/>
</dbReference>
<dbReference type="GO" id="GO:0007166">
    <property type="term" value="P:cell surface receptor signaling pathway"/>
    <property type="evidence" value="ECO:0007669"/>
    <property type="project" value="InterPro"/>
</dbReference>
<keyword evidence="3" id="KW-1003">Cell membrane</keyword>
<dbReference type="GO" id="GO:0007189">
    <property type="term" value="P:adenylate cyclase-activating G protein-coupled receptor signaling pathway"/>
    <property type="evidence" value="ECO:0007669"/>
    <property type="project" value="TreeGrafter"/>
</dbReference>
<evidence type="ECO:0000256" key="11">
    <source>
        <dbReference type="ARBA" id="ARBA00023157"/>
    </source>
</evidence>
<evidence type="ECO:0000259" key="14">
    <source>
        <dbReference type="PROSITE" id="PS50221"/>
    </source>
</evidence>
<evidence type="ECO:0000313" key="17">
    <source>
        <dbReference type="Proteomes" id="UP000297703"/>
    </source>
</evidence>
<keyword evidence="12" id="KW-0325">Glycoprotein</keyword>
<feature type="transmembrane region" description="Helical" evidence="13">
    <location>
        <begin position="454"/>
        <end position="472"/>
    </location>
</feature>
<dbReference type="InterPro" id="IPR017981">
    <property type="entry name" value="GPCR_2-like_7TM"/>
</dbReference>
<reference evidence="16 17" key="2">
    <citation type="submission" date="2019-04" db="EMBL/GenBank/DDBJ databases">
        <title>The genome sequence of big-headed turtle.</title>
        <authorList>
            <person name="Gong S."/>
        </authorList>
    </citation>
    <scope>NUCLEOTIDE SEQUENCE [LARGE SCALE GENOMIC DNA]</scope>
    <source>
        <strain evidence="16">DO16091913</strain>
        <tissue evidence="16">Muscle</tissue>
    </source>
</reference>
<feature type="transmembrane region" description="Helical" evidence="13">
    <location>
        <begin position="409"/>
        <end position="434"/>
    </location>
</feature>
<keyword evidence="11" id="KW-1015">Disulfide bond</keyword>
<dbReference type="Pfam" id="PF00002">
    <property type="entry name" value="7tm_2"/>
    <property type="match status" value="1"/>
</dbReference>
<evidence type="ECO:0000256" key="3">
    <source>
        <dbReference type="ARBA" id="ARBA00022475"/>
    </source>
</evidence>
<keyword evidence="6" id="KW-0732">Signal</keyword>
<dbReference type="Gene3D" id="1.20.1070.10">
    <property type="entry name" value="Rhodopsin 7-helix transmembrane proteins"/>
    <property type="match status" value="1"/>
</dbReference>
<dbReference type="PANTHER" id="PTHR12011">
    <property type="entry name" value="ADHESION G-PROTEIN COUPLED RECEPTOR"/>
    <property type="match status" value="1"/>
</dbReference>
<evidence type="ECO:0000256" key="2">
    <source>
        <dbReference type="ARBA" id="ARBA00007343"/>
    </source>
</evidence>
<dbReference type="InterPro" id="IPR000203">
    <property type="entry name" value="GPS"/>
</dbReference>
<dbReference type="SMART" id="SM00303">
    <property type="entry name" value="GPS"/>
    <property type="match status" value="1"/>
</dbReference>
<evidence type="ECO:0000256" key="10">
    <source>
        <dbReference type="ARBA" id="ARBA00023136"/>
    </source>
</evidence>
<evidence type="ECO:0000256" key="12">
    <source>
        <dbReference type="ARBA" id="ARBA00023180"/>
    </source>
</evidence>
<evidence type="ECO:0000256" key="4">
    <source>
        <dbReference type="ARBA" id="ARBA00022536"/>
    </source>
</evidence>
<keyword evidence="8" id="KW-0106">Calcium</keyword>
<evidence type="ECO:0000256" key="1">
    <source>
        <dbReference type="ARBA" id="ARBA00004651"/>
    </source>
</evidence>
<reference evidence="16 17" key="1">
    <citation type="submission" date="2019-04" db="EMBL/GenBank/DDBJ databases">
        <title>Draft genome of the big-headed turtle Platysternon megacephalum.</title>
        <authorList>
            <person name="Gong S."/>
        </authorList>
    </citation>
    <scope>NUCLEOTIDE SEQUENCE [LARGE SCALE GENOMIC DNA]</scope>
    <source>
        <strain evidence="16">DO16091913</strain>
        <tissue evidence="16">Muscle</tissue>
    </source>
</reference>
<evidence type="ECO:0000259" key="15">
    <source>
        <dbReference type="PROSITE" id="PS50261"/>
    </source>
</evidence>
<dbReference type="InterPro" id="IPR000832">
    <property type="entry name" value="GPCR_2_secretin-like"/>
</dbReference>
<dbReference type="Proteomes" id="UP000297703">
    <property type="component" value="Unassembled WGS sequence"/>
</dbReference>
<dbReference type="PRINTS" id="PR00249">
    <property type="entry name" value="GPCRSECRETIN"/>
</dbReference>
<dbReference type="GO" id="GO:0016740">
    <property type="term" value="F:transferase activity"/>
    <property type="evidence" value="ECO:0007669"/>
    <property type="project" value="UniProtKB-KW"/>
</dbReference>
<evidence type="ECO:0000256" key="13">
    <source>
        <dbReference type="SAM" id="Phobius"/>
    </source>
</evidence>
<dbReference type="AlphaFoldDB" id="A0A4D9DPY0"/>
<keyword evidence="17" id="KW-1185">Reference proteome</keyword>
<dbReference type="GO" id="GO:0004930">
    <property type="term" value="F:G protein-coupled receptor activity"/>
    <property type="evidence" value="ECO:0007669"/>
    <property type="project" value="InterPro"/>
</dbReference>
<dbReference type="EMBL" id="QXTE01000545">
    <property type="protein sequence ID" value="TFJ97013.1"/>
    <property type="molecule type" value="Genomic_DNA"/>
</dbReference>
<gene>
    <name evidence="16" type="ORF">DR999_PMT21168</name>
</gene>
<evidence type="ECO:0000313" key="16">
    <source>
        <dbReference type="EMBL" id="TFJ97013.1"/>
    </source>
</evidence>
<dbReference type="PROSITE" id="PS00650">
    <property type="entry name" value="G_PROTEIN_RECEP_F2_2"/>
    <property type="match status" value="1"/>
</dbReference>
<dbReference type="InterPro" id="IPR017983">
    <property type="entry name" value="GPCR_2_secretin-like_CS"/>
</dbReference>
<feature type="transmembrane region" description="Helical" evidence="13">
    <location>
        <begin position="329"/>
        <end position="350"/>
    </location>
</feature>
<dbReference type="CDD" id="cd15439">
    <property type="entry name" value="7tmB2_EMR"/>
    <property type="match status" value="1"/>
</dbReference>
<feature type="transmembrane region" description="Helical" evidence="13">
    <location>
        <begin position="484"/>
        <end position="505"/>
    </location>
</feature>
<evidence type="ECO:0000256" key="7">
    <source>
        <dbReference type="ARBA" id="ARBA00022737"/>
    </source>
</evidence>
<organism evidence="16 17">
    <name type="scientific">Platysternon megacephalum</name>
    <name type="common">big-headed turtle</name>
    <dbReference type="NCBI Taxonomy" id="55544"/>
    <lineage>
        <taxon>Eukaryota</taxon>
        <taxon>Metazoa</taxon>
        <taxon>Chordata</taxon>
        <taxon>Craniata</taxon>
        <taxon>Vertebrata</taxon>
        <taxon>Euteleostomi</taxon>
        <taxon>Archelosauria</taxon>
        <taxon>Testudinata</taxon>
        <taxon>Testudines</taxon>
        <taxon>Cryptodira</taxon>
        <taxon>Durocryptodira</taxon>
        <taxon>Testudinoidea</taxon>
        <taxon>Platysternidae</taxon>
        <taxon>Platysternon</taxon>
    </lineage>
</organism>
<comment type="caution">
    <text evidence="16">The sequence shown here is derived from an EMBL/GenBank/DDBJ whole genome shotgun (WGS) entry which is preliminary data.</text>
</comment>
<evidence type="ECO:0000256" key="6">
    <source>
        <dbReference type="ARBA" id="ARBA00022729"/>
    </source>
</evidence>
<keyword evidence="7" id="KW-0677">Repeat</keyword>
<dbReference type="Pfam" id="PF01825">
    <property type="entry name" value="GPS"/>
    <property type="match status" value="1"/>
</dbReference>
<evidence type="ECO:0000256" key="9">
    <source>
        <dbReference type="ARBA" id="ARBA00022989"/>
    </source>
</evidence>
<protein>
    <submittedName>
        <fullName evidence="16">Methylmalonyl-CoA carboxyltransferase</fullName>
    </submittedName>
</protein>
<dbReference type="FunFam" id="1.20.1070.10:FF:000054">
    <property type="entry name" value="Adhesion G protein-coupled receptor E3"/>
    <property type="match status" value="1"/>
</dbReference>
<dbReference type="PANTHER" id="PTHR12011:SF433">
    <property type="entry name" value="ADHESION G PROTEIN-COUPLED RECEPTOR E1-LIKE-RELATED"/>
    <property type="match status" value="1"/>
</dbReference>
<proteinExistence type="inferred from homology"/>
<feature type="domain" description="GAIN-B" evidence="14">
    <location>
        <begin position="88"/>
        <end position="255"/>
    </location>
</feature>
<name>A0A4D9DPY0_9SAUR</name>
<feature type="transmembrane region" description="Helical" evidence="13">
    <location>
        <begin position="262"/>
        <end position="285"/>
    </location>
</feature>
<dbReference type="PRINTS" id="PR01128">
    <property type="entry name" value="EMR1HORMONER"/>
</dbReference>
<keyword evidence="9 13" id="KW-1133">Transmembrane helix</keyword>
<dbReference type="OrthoDB" id="1100386at2759"/>
<dbReference type="PROSITE" id="PS50221">
    <property type="entry name" value="GAIN_B"/>
    <property type="match status" value="1"/>
</dbReference>
<dbReference type="PROSITE" id="PS50261">
    <property type="entry name" value="G_PROTEIN_RECEP_F2_4"/>
    <property type="match status" value="1"/>
</dbReference>
<feature type="transmembrane region" description="Helical" evidence="13">
    <location>
        <begin position="370"/>
        <end position="389"/>
    </location>
</feature>
<keyword evidence="10 13" id="KW-0472">Membrane</keyword>
<accession>A0A4D9DPY0</accession>
<feature type="domain" description="G-protein coupled receptors family 2 profile 2" evidence="15">
    <location>
        <begin position="260"/>
        <end position="506"/>
    </location>
</feature>
<evidence type="ECO:0000256" key="8">
    <source>
        <dbReference type="ARBA" id="ARBA00022837"/>
    </source>
</evidence>
<comment type="subcellular location">
    <subcellularLocation>
        <location evidence="1">Cell membrane</location>
        <topology evidence="1">Multi-pass membrane protein</topology>
    </subcellularLocation>
</comment>
<feature type="transmembrane region" description="Helical" evidence="13">
    <location>
        <begin position="297"/>
        <end position="317"/>
    </location>
</feature>
<comment type="similarity">
    <text evidence="2">Belongs to the G-protein coupled receptor 2 family. Adhesion G-protein coupled receptor (ADGR) subfamily.</text>
</comment>
<dbReference type="InterPro" id="IPR001740">
    <property type="entry name" value="GPCR_2_EMR1-like_rcpt"/>
</dbReference>
<keyword evidence="4" id="KW-0245">EGF-like domain</keyword>
<evidence type="ECO:0000256" key="5">
    <source>
        <dbReference type="ARBA" id="ARBA00022692"/>
    </source>
</evidence>
<keyword evidence="16" id="KW-0808">Transferase</keyword>